<protein>
    <submittedName>
        <fullName evidence="1">Uncharacterized protein</fullName>
    </submittedName>
</protein>
<dbReference type="SUPFAM" id="SSF102886">
    <property type="entry name" value="Coproporphyrinogen III oxidase"/>
    <property type="match status" value="1"/>
</dbReference>
<dbReference type="Gene3D" id="3.40.1500.10">
    <property type="entry name" value="Coproporphyrinogen III oxidase, aerobic"/>
    <property type="match status" value="1"/>
</dbReference>
<dbReference type="InterPro" id="IPR036406">
    <property type="entry name" value="Coprogen_oxidase_aer_sf"/>
</dbReference>
<dbReference type="GO" id="GO:0006779">
    <property type="term" value="P:porphyrin-containing compound biosynthetic process"/>
    <property type="evidence" value="ECO:0007669"/>
    <property type="project" value="InterPro"/>
</dbReference>
<evidence type="ECO:0000313" key="1">
    <source>
        <dbReference type="EMBL" id="OGL45418.1"/>
    </source>
</evidence>
<evidence type="ECO:0000313" key="2">
    <source>
        <dbReference type="Proteomes" id="UP000178797"/>
    </source>
</evidence>
<dbReference type="GO" id="GO:0004109">
    <property type="term" value="F:coproporphyrinogen oxidase activity"/>
    <property type="evidence" value="ECO:0007669"/>
    <property type="project" value="InterPro"/>
</dbReference>
<gene>
    <name evidence="1" type="ORF">A2W05_03540</name>
</gene>
<name>A0A1F7RWI5_9BACT</name>
<organism evidence="1 2">
    <name type="scientific">Candidatus Schekmanbacteria bacterium RBG_16_38_10</name>
    <dbReference type="NCBI Taxonomy" id="1817879"/>
    <lineage>
        <taxon>Bacteria</taxon>
        <taxon>Candidatus Schekmaniibacteriota</taxon>
    </lineage>
</organism>
<reference evidence="1 2" key="1">
    <citation type="journal article" date="2016" name="Nat. Commun.">
        <title>Thousands of microbial genomes shed light on interconnected biogeochemical processes in an aquifer system.</title>
        <authorList>
            <person name="Anantharaman K."/>
            <person name="Brown C.T."/>
            <person name="Hug L.A."/>
            <person name="Sharon I."/>
            <person name="Castelle C.J."/>
            <person name="Probst A.J."/>
            <person name="Thomas B.C."/>
            <person name="Singh A."/>
            <person name="Wilkins M.J."/>
            <person name="Karaoz U."/>
            <person name="Brodie E.L."/>
            <person name="Williams K.H."/>
            <person name="Hubbard S.S."/>
            <person name="Banfield J.F."/>
        </authorList>
    </citation>
    <scope>NUCLEOTIDE SEQUENCE [LARGE SCALE GENOMIC DNA]</scope>
</reference>
<dbReference type="AlphaFoldDB" id="A0A1F7RWI5"/>
<accession>A0A1F7RWI5</accession>
<comment type="caution">
    <text evidence="1">The sequence shown here is derived from an EMBL/GenBank/DDBJ whole genome shotgun (WGS) entry which is preliminary data.</text>
</comment>
<dbReference type="EMBL" id="MGDE01000136">
    <property type="protein sequence ID" value="OGL45418.1"/>
    <property type="molecule type" value="Genomic_DNA"/>
</dbReference>
<dbReference type="Proteomes" id="UP000178797">
    <property type="component" value="Unassembled WGS sequence"/>
</dbReference>
<sequence length="254" mass="28798">MDIEKIYSEIRKTAVTEIEKIDGKKKWERNKWTPELGTFYISVFRGNAIEKASIARISLEVKRVVEGPGETLNITRLDGLQVNLFPSNPLLPIALFNLERRQLTGGIRLGGYISIFQMKDCDEITKGIKKAFSSVVKSTGKSKDQVLKEYGDIWQDLDWQFKGEKGIGMKISGDDTNLDNMKNAVIYLLKSCLDCVAEKKDSSFSEEDENLMFSFRFKLSEFILVKDPSTKICFEKGVGLETLSSMILPPVVRF</sequence>
<proteinExistence type="predicted"/>